<keyword evidence="2" id="KW-0812">Transmembrane</keyword>
<organism evidence="4 5">
    <name type="scientific">Limosilactobacillus oris F0423</name>
    <dbReference type="NCBI Taxonomy" id="944562"/>
    <lineage>
        <taxon>Bacteria</taxon>
        <taxon>Bacillati</taxon>
        <taxon>Bacillota</taxon>
        <taxon>Bacilli</taxon>
        <taxon>Lactobacillales</taxon>
        <taxon>Lactobacillaceae</taxon>
        <taxon>Limosilactobacillus</taxon>
    </lineage>
</organism>
<comment type="similarity">
    <text evidence="1">Belongs to the UPF0177 family.</text>
</comment>
<dbReference type="GO" id="GO:0008233">
    <property type="term" value="F:peptidase activity"/>
    <property type="evidence" value="ECO:0007669"/>
    <property type="project" value="UniProtKB-KW"/>
</dbReference>
<feature type="transmembrane region" description="Helical" evidence="2">
    <location>
        <begin position="107"/>
        <end position="125"/>
    </location>
</feature>
<feature type="transmembrane region" description="Helical" evidence="2">
    <location>
        <begin position="69"/>
        <end position="87"/>
    </location>
</feature>
<dbReference type="Proteomes" id="UP000006035">
    <property type="component" value="Unassembled WGS sequence"/>
</dbReference>
<keyword evidence="2" id="KW-1133">Transmembrane helix</keyword>
<feature type="transmembrane region" description="Helical" evidence="2">
    <location>
        <begin position="265"/>
        <end position="283"/>
    </location>
</feature>
<feature type="domain" description="CAAX prenyl protease 2/Lysostaphin resistance protein A-like" evidence="3">
    <location>
        <begin position="230"/>
        <end position="329"/>
    </location>
</feature>
<proteinExistence type="inferred from homology"/>
<protein>
    <submittedName>
        <fullName evidence="4">CAAX amino terminal protease family protein</fullName>
    </submittedName>
</protein>
<feature type="transmembrane region" description="Helical" evidence="2">
    <location>
        <begin position="6"/>
        <end position="25"/>
    </location>
</feature>
<keyword evidence="4" id="KW-0645">Protease</keyword>
<feature type="transmembrane region" description="Helical" evidence="2">
    <location>
        <begin position="232"/>
        <end position="259"/>
    </location>
</feature>
<comment type="caution">
    <text evidence="4">The sequence shown here is derived from an EMBL/GenBank/DDBJ whole genome shotgun (WGS) entry which is preliminary data.</text>
</comment>
<evidence type="ECO:0000313" key="5">
    <source>
        <dbReference type="Proteomes" id="UP000006035"/>
    </source>
</evidence>
<gene>
    <name evidence="4" type="ORF">HMPREF9102_1331</name>
</gene>
<evidence type="ECO:0000256" key="1">
    <source>
        <dbReference type="ARBA" id="ARBA00009067"/>
    </source>
</evidence>
<feature type="transmembrane region" description="Helical" evidence="2">
    <location>
        <begin position="350"/>
        <end position="369"/>
    </location>
</feature>
<dbReference type="GO" id="GO:0006508">
    <property type="term" value="P:proteolysis"/>
    <property type="evidence" value="ECO:0007669"/>
    <property type="project" value="UniProtKB-KW"/>
</dbReference>
<feature type="transmembrane region" description="Helical" evidence="2">
    <location>
        <begin position="201"/>
        <end position="220"/>
    </location>
</feature>
<feature type="transmembrane region" description="Helical" evidence="2">
    <location>
        <begin position="131"/>
        <end position="151"/>
    </location>
</feature>
<dbReference type="RefSeq" id="WP_003715440.1">
    <property type="nucleotide sequence ID" value="NZ_AFTL01000012.1"/>
</dbReference>
<dbReference type="InterPro" id="IPR003675">
    <property type="entry name" value="Rce1/LyrA-like_dom"/>
</dbReference>
<feature type="transmembrane region" description="Helical" evidence="2">
    <location>
        <begin position="158"/>
        <end position="181"/>
    </location>
</feature>
<dbReference type="Pfam" id="PF02517">
    <property type="entry name" value="Rce1-like"/>
    <property type="match status" value="1"/>
</dbReference>
<accession>A0ABN0D784</accession>
<feature type="transmembrane region" description="Helical" evidence="2">
    <location>
        <begin position="37"/>
        <end position="57"/>
    </location>
</feature>
<evidence type="ECO:0000256" key="2">
    <source>
        <dbReference type="SAM" id="Phobius"/>
    </source>
</evidence>
<evidence type="ECO:0000259" key="3">
    <source>
        <dbReference type="Pfam" id="PF02517"/>
    </source>
</evidence>
<evidence type="ECO:0000313" key="4">
    <source>
        <dbReference type="EMBL" id="EGS37422.1"/>
    </source>
</evidence>
<keyword evidence="2" id="KW-0472">Membrane</keyword>
<sequence>MTGRDYLRIWYRVQIGTTLLVLAMMMVRNFEMGRQRVASGLFLLVIILLIGLLVELIPQLPAVVQRGNAWLQGVLQPFILVIAWDVITREIITLLRLPSRGVVSLMIIYYLLMFAPFASVIGGQLKLSIERFVFALLTFQVVLIPLIALPTDLINNHFLLQTLSTGAVGAGAYFILIMTAMRAWHLSWPGLKPHWSGDFNWWLFLGLVVLDLFITMVNAGGMPSLRRLNWSVLLMAFRAAVAEETLFRFAILGILFYAWRHYQHRLPLALATSSVLFGLAHLANVAEQAWSVTVFQVVAAGGLGLFFAVVYVYTGQLWLTMVMHGLFDLLSFMATGTTTMKGSQVTLADWSFVAGELVIFILVTALMMFGQRRRVMERHVARLTGDKQRFGFQIRY</sequence>
<feature type="transmembrane region" description="Helical" evidence="2">
    <location>
        <begin position="290"/>
        <end position="313"/>
    </location>
</feature>
<reference evidence="4 5" key="1">
    <citation type="submission" date="2011-05" db="EMBL/GenBank/DDBJ databases">
        <authorList>
            <person name="Durkin A.S."/>
            <person name="Kim M."/>
            <person name="Radune D."/>
            <person name="Hostetler J."/>
            <person name="Torralba M."/>
            <person name="Gillis M."/>
            <person name="Methe B."/>
            <person name="Sutton G."/>
            <person name="Nelson K.E."/>
        </authorList>
    </citation>
    <scope>NUCLEOTIDE SEQUENCE [LARGE SCALE GENOMIC DNA]</scope>
    <source>
        <strain evidence="4 5">F0423</strain>
    </source>
</reference>
<name>A0ABN0D784_9LACO</name>
<dbReference type="EMBL" id="AFTL01000012">
    <property type="protein sequence ID" value="EGS37422.1"/>
    <property type="molecule type" value="Genomic_DNA"/>
</dbReference>
<keyword evidence="5" id="KW-1185">Reference proteome</keyword>
<keyword evidence="4" id="KW-0378">Hydrolase</keyword>